<gene>
    <name evidence="2" type="ORF">DH2020_007190</name>
</gene>
<evidence type="ECO:0000313" key="3">
    <source>
        <dbReference type="Proteomes" id="UP001318860"/>
    </source>
</evidence>
<protein>
    <recommendedName>
        <fullName evidence="4">Auxilin-like protein</fullName>
    </recommendedName>
</protein>
<dbReference type="Proteomes" id="UP001318860">
    <property type="component" value="Unassembled WGS sequence"/>
</dbReference>
<accession>A0ABR0TXB2</accession>
<keyword evidence="3" id="KW-1185">Reference proteome</keyword>
<reference evidence="2 3" key="1">
    <citation type="journal article" date="2021" name="Comput. Struct. Biotechnol. J.">
        <title>De novo genome assembly of the potent medicinal plant Rehmannia glutinosa using nanopore technology.</title>
        <authorList>
            <person name="Ma L."/>
            <person name="Dong C."/>
            <person name="Song C."/>
            <person name="Wang X."/>
            <person name="Zheng X."/>
            <person name="Niu Y."/>
            <person name="Chen S."/>
            <person name="Feng W."/>
        </authorList>
    </citation>
    <scope>NUCLEOTIDE SEQUENCE [LARGE SCALE GENOMIC DNA]</scope>
    <source>
        <strain evidence="2">DH-2019</strain>
    </source>
</reference>
<organism evidence="2 3">
    <name type="scientific">Rehmannia glutinosa</name>
    <name type="common">Chinese foxglove</name>
    <dbReference type="NCBI Taxonomy" id="99300"/>
    <lineage>
        <taxon>Eukaryota</taxon>
        <taxon>Viridiplantae</taxon>
        <taxon>Streptophyta</taxon>
        <taxon>Embryophyta</taxon>
        <taxon>Tracheophyta</taxon>
        <taxon>Spermatophyta</taxon>
        <taxon>Magnoliopsida</taxon>
        <taxon>eudicotyledons</taxon>
        <taxon>Gunneridae</taxon>
        <taxon>Pentapetalae</taxon>
        <taxon>asterids</taxon>
        <taxon>lamiids</taxon>
        <taxon>Lamiales</taxon>
        <taxon>Orobanchaceae</taxon>
        <taxon>Rehmannieae</taxon>
        <taxon>Rehmannia</taxon>
    </lineage>
</organism>
<dbReference type="EMBL" id="JABTTQ020003506">
    <property type="protein sequence ID" value="KAK6114921.1"/>
    <property type="molecule type" value="Genomic_DNA"/>
</dbReference>
<evidence type="ECO:0000256" key="1">
    <source>
        <dbReference type="SAM" id="MobiDB-lite"/>
    </source>
</evidence>
<name>A0ABR0TXB2_REHGL</name>
<proteinExistence type="predicted"/>
<comment type="caution">
    <text evidence="2">The sequence shown here is derived from an EMBL/GenBank/DDBJ whole genome shotgun (WGS) entry which is preliminary data.</text>
</comment>
<evidence type="ECO:0008006" key="4">
    <source>
        <dbReference type="Google" id="ProtNLM"/>
    </source>
</evidence>
<evidence type="ECO:0000313" key="2">
    <source>
        <dbReference type="EMBL" id="KAK6114921.1"/>
    </source>
</evidence>
<feature type="region of interest" description="Disordered" evidence="1">
    <location>
        <begin position="21"/>
        <end position="40"/>
    </location>
</feature>
<sequence>MDEFGVLVESIGFKAHGKSAPMAKLKPKPESHFADNTSITTPAFNDSSSLPVDELDGIFKSNLNIDKTRESQKSFGGDYIFGGPVSSSNQYGEIDFESVLNSSSNRSLARIQRPWLRNLRRGGCEYDVGVGPRQRWLRRPDRVQVVERRAVTARKSHRAEEVWS</sequence>